<proteinExistence type="predicted"/>
<evidence type="ECO:0000313" key="2">
    <source>
        <dbReference type="EMBL" id="MDR6227432.1"/>
    </source>
</evidence>
<organism evidence="2 3">
    <name type="scientific">Desmospora profundinema</name>
    <dbReference type="NCBI Taxonomy" id="1571184"/>
    <lineage>
        <taxon>Bacteria</taxon>
        <taxon>Bacillati</taxon>
        <taxon>Bacillota</taxon>
        <taxon>Bacilli</taxon>
        <taxon>Bacillales</taxon>
        <taxon>Thermoactinomycetaceae</taxon>
        <taxon>Desmospora</taxon>
    </lineage>
</organism>
<evidence type="ECO:0000313" key="3">
    <source>
        <dbReference type="Proteomes" id="UP001185012"/>
    </source>
</evidence>
<sequence>MSDLPRIGAETDNYPDRSRDGFVSSLTMQSMFFFGIGILSFAS</sequence>
<keyword evidence="1" id="KW-1133">Transmembrane helix</keyword>
<evidence type="ECO:0000256" key="1">
    <source>
        <dbReference type="SAM" id="Phobius"/>
    </source>
</evidence>
<feature type="transmembrane region" description="Helical" evidence="1">
    <location>
        <begin position="22"/>
        <end position="42"/>
    </location>
</feature>
<dbReference type="RefSeq" id="WP_309868461.1">
    <property type="nucleotide sequence ID" value="NZ_JAVDQG010000009.1"/>
</dbReference>
<gene>
    <name evidence="2" type="ORF">JOE21_003447</name>
</gene>
<protein>
    <recommendedName>
        <fullName evidence="4">MFS transporter</fullName>
    </recommendedName>
</protein>
<keyword evidence="1" id="KW-0472">Membrane</keyword>
<name>A0ABU1IRK4_9BACL</name>
<keyword evidence="1" id="KW-0812">Transmembrane</keyword>
<accession>A0ABU1IRK4</accession>
<evidence type="ECO:0008006" key="4">
    <source>
        <dbReference type="Google" id="ProtNLM"/>
    </source>
</evidence>
<dbReference type="EMBL" id="JAVDQG010000009">
    <property type="protein sequence ID" value="MDR6227432.1"/>
    <property type="molecule type" value="Genomic_DNA"/>
</dbReference>
<dbReference type="Proteomes" id="UP001185012">
    <property type="component" value="Unassembled WGS sequence"/>
</dbReference>
<keyword evidence="3" id="KW-1185">Reference proteome</keyword>
<reference evidence="2 3" key="1">
    <citation type="submission" date="2023-07" db="EMBL/GenBank/DDBJ databases">
        <title>Genomic Encyclopedia of Type Strains, Phase IV (KMG-IV): sequencing the most valuable type-strain genomes for metagenomic binning, comparative biology and taxonomic classification.</title>
        <authorList>
            <person name="Goeker M."/>
        </authorList>
    </citation>
    <scope>NUCLEOTIDE SEQUENCE [LARGE SCALE GENOMIC DNA]</scope>
    <source>
        <strain evidence="2 3">DSM 45903</strain>
    </source>
</reference>
<comment type="caution">
    <text evidence="2">The sequence shown here is derived from an EMBL/GenBank/DDBJ whole genome shotgun (WGS) entry which is preliminary data.</text>
</comment>